<dbReference type="InterPro" id="IPR015856">
    <property type="entry name" value="ABC_transpr_CbiO/EcfA_su"/>
</dbReference>
<gene>
    <name evidence="12" type="ORF">PAALTS15_07314</name>
</gene>
<protein>
    <submittedName>
        <fullName evidence="12">Monosaccharide-transporting ATPase</fullName>
    </submittedName>
</protein>
<evidence type="ECO:0000256" key="3">
    <source>
        <dbReference type="ARBA" id="ARBA00022448"/>
    </source>
</evidence>
<feature type="domain" description="ABC transporter" evidence="11">
    <location>
        <begin position="316"/>
        <end position="549"/>
    </location>
</feature>
<comment type="function">
    <text evidence="10">Probably part of an ABC transporter complex. Responsible for energy coupling to the transport system.</text>
</comment>
<sequence length="583" mass="64602">MQRSSLKTGATDSMKEPLISFRDFSFQYRSLSEPTLRNVNLDIYPGEKILIAGPSGCGKSTLAHCMNGLIPFTYSGTITGEYTLKGKRPSELSIFEISRSVGTILQDQDGQFIGLSVGEDVAFAFENDCMKTADMKPKVTKALEVVDMLPYIDHSPHELSGGQKQRVSLAGVLSMDADILLFDEPLANLDPASGKQAIELMDHIHSETNKTIIIIEHRIEDVLEQHVDRVVLMSEGRIVQIGTPDEMLASSIMQQHGIREPLYVSALKYAGYVCKPEDKPSSLLAISNNDKARECLSNWVAGEGDATRQTERTSMLEMDNVRFSYDGEREVIRGVSLTIGAGERIALLGNNGAGKSTLSHLLTGIATPTAGTIKLNGEDIRSWSIRKRGGHIGYVMQNPNHMITQPMIREEVAFGLRMRGMKEEEVMARVEETLRICGLYGYREWPVSALSYGQKKRVTIASILAMKPSLMILDEPTAGQDHKHYTEFMSFISELADSGMSFLFITHDMHLALEYTERAAVLCNGELIAIGDTAHVLTHMEAIERANVKETSLGTLARLTGVCEPEALVRKFIDHEKRVKHHE</sequence>
<feature type="domain" description="ABC transporter" evidence="11">
    <location>
        <begin position="19"/>
        <end position="260"/>
    </location>
</feature>
<dbReference type="Pfam" id="PF00005">
    <property type="entry name" value="ABC_tran"/>
    <property type="match status" value="2"/>
</dbReference>
<dbReference type="Gene3D" id="3.40.50.300">
    <property type="entry name" value="P-loop containing nucleotide triphosphate hydrolases"/>
    <property type="match status" value="2"/>
</dbReference>
<dbReference type="InterPro" id="IPR003439">
    <property type="entry name" value="ABC_transporter-like_ATP-bd"/>
</dbReference>
<evidence type="ECO:0000256" key="4">
    <source>
        <dbReference type="ARBA" id="ARBA00022475"/>
    </source>
</evidence>
<comment type="subcellular location">
    <subcellularLocation>
        <location evidence="1">Cell membrane</location>
        <topology evidence="1">Peripheral membrane protein</topology>
    </subcellularLocation>
</comment>
<evidence type="ECO:0000313" key="12">
    <source>
        <dbReference type="EMBL" id="EPY08035.1"/>
    </source>
</evidence>
<dbReference type="FunFam" id="3.40.50.300:FF:000224">
    <property type="entry name" value="Energy-coupling factor transporter ATP-binding protein EcfA"/>
    <property type="match status" value="1"/>
</dbReference>
<dbReference type="PROSITE" id="PS00211">
    <property type="entry name" value="ABC_TRANSPORTER_1"/>
    <property type="match status" value="2"/>
</dbReference>
<comment type="caution">
    <text evidence="12">The sequence shown here is derived from an EMBL/GenBank/DDBJ whole genome shotgun (WGS) entry which is preliminary data.</text>
</comment>
<name>S9UC63_PAEAL</name>
<dbReference type="PROSITE" id="PS50893">
    <property type="entry name" value="ABC_TRANSPORTER_2"/>
    <property type="match status" value="2"/>
</dbReference>
<evidence type="ECO:0000259" key="11">
    <source>
        <dbReference type="PROSITE" id="PS50893"/>
    </source>
</evidence>
<keyword evidence="9" id="KW-0472">Membrane</keyword>
<evidence type="ECO:0000256" key="6">
    <source>
        <dbReference type="ARBA" id="ARBA00022741"/>
    </source>
</evidence>
<evidence type="ECO:0000256" key="7">
    <source>
        <dbReference type="ARBA" id="ARBA00022840"/>
    </source>
</evidence>
<evidence type="ECO:0000256" key="9">
    <source>
        <dbReference type="ARBA" id="ARBA00023136"/>
    </source>
</evidence>
<dbReference type="GO" id="GO:0016887">
    <property type="term" value="F:ATP hydrolysis activity"/>
    <property type="evidence" value="ECO:0007669"/>
    <property type="project" value="InterPro"/>
</dbReference>
<dbReference type="GO" id="GO:0005524">
    <property type="term" value="F:ATP binding"/>
    <property type="evidence" value="ECO:0007669"/>
    <property type="project" value="UniProtKB-KW"/>
</dbReference>
<proteinExistence type="inferred from homology"/>
<dbReference type="InterPro" id="IPR027417">
    <property type="entry name" value="P-loop_NTPase"/>
</dbReference>
<evidence type="ECO:0000256" key="1">
    <source>
        <dbReference type="ARBA" id="ARBA00004202"/>
    </source>
</evidence>
<keyword evidence="4" id="KW-1003">Cell membrane</keyword>
<organism evidence="12 13">
    <name type="scientific">Paenibacillus alvei TS-15</name>
    <dbReference type="NCBI Taxonomy" id="1117108"/>
    <lineage>
        <taxon>Bacteria</taxon>
        <taxon>Bacillati</taxon>
        <taxon>Bacillota</taxon>
        <taxon>Bacilli</taxon>
        <taxon>Bacillales</taxon>
        <taxon>Paenibacillaceae</taxon>
        <taxon>Paenibacillus</taxon>
    </lineage>
</organism>
<dbReference type="PATRIC" id="fig|1117108.3.peg.1507"/>
<comment type="similarity">
    <text evidence="2">Belongs to the ABC transporter superfamily.</text>
</comment>
<dbReference type="SUPFAM" id="SSF52540">
    <property type="entry name" value="P-loop containing nucleoside triphosphate hydrolases"/>
    <property type="match status" value="2"/>
</dbReference>
<keyword evidence="6" id="KW-0547">Nucleotide-binding</keyword>
<dbReference type="GO" id="GO:0015087">
    <property type="term" value="F:cobalt ion transmembrane transporter activity"/>
    <property type="evidence" value="ECO:0007669"/>
    <property type="project" value="UniProtKB-ARBA"/>
</dbReference>
<dbReference type="PANTHER" id="PTHR43553:SF26">
    <property type="entry name" value="ABC TRANSPORTER ATP-BINDING PROTEIN BC_2655-RELATED"/>
    <property type="match status" value="1"/>
</dbReference>
<evidence type="ECO:0000256" key="5">
    <source>
        <dbReference type="ARBA" id="ARBA00022737"/>
    </source>
</evidence>
<accession>S9UC63</accession>
<dbReference type="InterPro" id="IPR022216">
    <property type="entry name" value="ABC_Co_transporter"/>
</dbReference>
<evidence type="ECO:0000313" key="13">
    <source>
        <dbReference type="Proteomes" id="UP000015344"/>
    </source>
</evidence>
<keyword evidence="5" id="KW-0677">Repeat</keyword>
<dbReference type="GO" id="GO:0043190">
    <property type="term" value="C:ATP-binding cassette (ABC) transporter complex"/>
    <property type="evidence" value="ECO:0007669"/>
    <property type="project" value="TreeGrafter"/>
</dbReference>
<reference evidence="12 13" key="1">
    <citation type="submission" date="2013-05" db="EMBL/GenBank/DDBJ databases">
        <authorList>
            <person name="Strain E.A."/>
            <person name="Brown E."/>
            <person name="Allard M.W."/>
            <person name="Luo Y.L."/>
        </authorList>
    </citation>
    <scope>NUCLEOTIDE SEQUENCE [LARGE SCALE GENOMIC DNA]</scope>
    <source>
        <strain evidence="12 13">TS-15</strain>
    </source>
</reference>
<dbReference type="PANTHER" id="PTHR43553">
    <property type="entry name" value="HEAVY METAL TRANSPORTER"/>
    <property type="match status" value="1"/>
</dbReference>
<evidence type="ECO:0000256" key="8">
    <source>
        <dbReference type="ARBA" id="ARBA00022967"/>
    </source>
</evidence>
<keyword evidence="3" id="KW-0813">Transport</keyword>
<dbReference type="SMART" id="SM00382">
    <property type="entry name" value="AAA"/>
    <property type="match status" value="2"/>
</dbReference>
<dbReference type="Pfam" id="PF12558">
    <property type="entry name" value="DUF3744"/>
    <property type="match status" value="1"/>
</dbReference>
<dbReference type="GO" id="GO:0042626">
    <property type="term" value="F:ATPase-coupled transmembrane transporter activity"/>
    <property type="evidence" value="ECO:0007669"/>
    <property type="project" value="TreeGrafter"/>
</dbReference>
<dbReference type="eggNOG" id="COG4172">
    <property type="taxonomic scope" value="Bacteria"/>
</dbReference>
<dbReference type="FunFam" id="3.40.50.300:FF:001422">
    <property type="entry name" value="Cobalt ABC transporter ATP-binding protein"/>
    <property type="match status" value="1"/>
</dbReference>
<dbReference type="EMBL" id="ATMT01000028">
    <property type="protein sequence ID" value="EPY08035.1"/>
    <property type="molecule type" value="Genomic_DNA"/>
</dbReference>
<keyword evidence="8" id="KW-1278">Translocase</keyword>
<dbReference type="Proteomes" id="UP000015344">
    <property type="component" value="Unassembled WGS sequence"/>
</dbReference>
<dbReference type="CDD" id="cd03225">
    <property type="entry name" value="ABC_cobalt_CbiO_domain1"/>
    <property type="match status" value="2"/>
</dbReference>
<dbReference type="AlphaFoldDB" id="S9UC63"/>
<dbReference type="InterPro" id="IPR017871">
    <property type="entry name" value="ABC_transporter-like_CS"/>
</dbReference>
<keyword evidence="7" id="KW-0067">ATP-binding</keyword>
<dbReference type="InterPro" id="IPR003593">
    <property type="entry name" value="AAA+_ATPase"/>
</dbReference>
<evidence type="ECO:0000256" key="2">
    <source>
        <dbReference type="ARBA" id="ARBA00005417"/>
    </source>
</evidence>
<dbReference type="InterPro" id="IPR050095">
    <property type="entry name" value="ECF_ABC_transporter_ATP-bd"/>
</dbReference>
<dbReference type="NCBIfam" id="NF010167">
    <property type="entry name" value="PRK13648.1"/>
    <property type="match status" value="2"/>
</dbReference>
<evidence type="ECO:0000256" key="10">
    <source>
        <dbReference type="ARBA" id="ARBA00025157"/>
    </source>
</evidence>